<comment type="caution">
    <text evidence="1">The sequence shown here is derived from an EMBL/GenBank/DDBJ whole genome shotgun (WGS) entry which is preliminary data.</text>
</comment>
<gene>
    <name evidence="1" type="ORF">Fcan01_15423</name>
</gene>
<accession>A0A226DYG6</accession>
<dbReference type="Proteomes" id="UP000198287">
    <property type="component" value="Unassembled WGS sequence"/>
</dbReference>
<name>A0A226DYG6_FOLCA</name>
<keyword evidence="2" id="KW-1185">Reference proteome</keyword>
<dbReference type="EMBL" id="LNIX01000010">
    <property type="protein sequence ID" value="OXA49256.1"/>
    <property type="molecule type" value="Genomic_DNA"/>
</dbReference>
<reference evidence="1 2" key="1">
    <citation type="submission" date="2015-12" db="EMBL/GenBank/DDBJ databases">
        <title>The genome of Folsomia candida.</title>
        <authorList>
            <person name="Faddeeva A."/>
            <person name="Derks M.F."/>
            <person name="Anvar Y."/>
            <person name="Smit S."/>
            <person name="Van Straalen N."/>
            <person name="Roelofs D."/>
        </authorList>
    </citation>
    <scope>NUCLEOTIDE SEQUENCE [LARGE SCALE GENOMIC DNA]</scope>
    <source>
        <strain evidence="1 2">VU population</strain>
        <tissue evidence="1">Whole body</tissue>
    </source>
</reference>
<sequence length="131" mass="14762">MVIICGDTGRTQTVSAYFINMLFGHPVCLFFKLVTSTGNSFLIERNFTAFCKGARLAENTGLARLIASCQRLLQAAEYSDWITRKFQSKIEMFLGIVDTIKYLSLHEGLNYALRYLAYSGNLSKEIHGFSI</sequence>
<organism evidence="1 2">
    <name type="scientific">Folsomia candida</name>
    <name type="common">Springtail</name>
    <dbReference type="NCBI Taxonomy" id="158441"/>
    <lineage>
        <taxon>Eukaryota</taxon>
        <taxon>Metazoa</taxon>
        <taxon>Ecdysozoa</taxon>
        <taxon>Arthropoda</taxon>
        <taxon>Hexapoda</taxon>
        <taxon>Collembola</taxon>
        <taxon>Entomobryomorpha</taxon>
        <taxon>Isotomoidea</taxon>
        <taxon>Isotomidae</taxon>
        <taxon>Proisotominae</taxon>
        <taxon>Folsomia</taxon>
    </lineage>
</organism>
<evidence type="ECO:0000313" key="1">
    <source>
        <dbReference type="EMBL" id="OXA49256.1"/>
    </source>
</evidence>
<dbReference type="AlphaFoldDB" id="A0A226DYG6"/>
<proteinExistence type="predicted"/>
<evidence type="ECO:0000313" key="2">
    <source>
        <dbReference type="Proteomes" id="UP000198287"/>
    </source>
</evidence>
<protein>
    <submittedName>
        <fullName evidence="1">Uncharacterized protein</fullName>
    </submittedName>
</protein>